<dbReference type="HOGENOM" id="CLU_1357706_0_0_1"/>
<dbReference type="Pfam" id="PF13020">
    <property type="entry name" value="NOV_C"/>
    <property type="match status" value="1"/>
</dbReference>
<dbReference type="InParanoid" id="B3SET0"/>
<feature type="domain" description="Protein NO VEIN C-terminal" evidence="1">
    <location>
        <begin position="90"/>
        <end position="177"/>
    </location>
</feature>
<dbReference type="EMBL" id="DS985634">
    <property type="protein sequence ID" value="EDV18765.1"/>
    <property type="molecule type" value="Genomic_DNA"/>
</dbReference>
<dbReference type="InterPro" id="IPR024975">
    <property type="entry name" value="NOV_C"/>
</dbReference>
<reference evidence="2 3" key="1">
    <citation type="journal article" date="2008" name="Nature">
        <title>The Trichoplax genome and the nature of placozoans.</title>
        <authorList>
            <person name="Srivastava M."/>
            <person name="Begovic E."/>
            <person name="Chapman J."/>
            <person name="Putnam N.H."/>
            <person name="Hellsten U."/>
            <person name="Kawashima T."/>
            <person name="Kuo A."/>
            <person name="Mitros T."/>
            <person name="Salamov A."/>
            <person name="Carpenter M.L."/>
            <person name="Signorovitch A.Y."/>
            <person name="Moreno M.A."/>
            <person name="Kamm K."/>
            <person name="Grimwood J."/>
            <person name="Schmutz J."/>
            <person name="Shapiro H."/>
            <person name="Grigoriev I.V."/>
            <person name="Buss L.W."/>
            <person name="Schierwater B."/>
            <person name="Dellaporta S.L."/>
            <person name="Rokhsar D.S."/>
        </authorList>
    </citation>
    <scope>NUCLEOTIDE SEQUENCE [LARGE SCALE GENOMIC DNA]</scope>
    <source>
        <strain evidence="2 3">Grell-BS-1999</strain>
    </source>
</reference>
<dbReference type="PANTHER" id="PTHR32387">
    <property type="entry name" value="WU:FJ29H11"/>
    <property type="match status" value="1"/>
</dbReference>
<dbReference type="OrthoDB" id="1262810at2759"/>
<dbReference type="PANTHER" id="PTHR32387:SF0">
    <property type="entry name" value="PROTEIN NO VEIN"/>
    <property type="match status" value="1"/>
</dbReference>
<protein>
    <recommendedName>
        <fullName evidence="1">Protein NO VEIN C-terminal domain-containing protein</fullName>
    </recommendedName>
</protein>
<accession>B3SET0</accession>
<dbReference type="GeneID" id="6759963"/>
<name>B3SET0_TRIAD</name>
<dbReference type="CTD" id="6759963"/>
<feature type="non-terminal residue" evidence="2">
    <location>
        <position position="1"/>
    </location>
</feature>
<evidence type="ECO:0000313" key="3">
    <source>
        <dbReference type="Proteomes" id="UP000009022"/>
    </source>
</evidence>
<evidence type="ECO:0000313" key="2">
    <source>
        <dbReference type="EMBL" id="EDV18765.1"/>
    </source>
</evidence>
<dbReference type="KEGG" id="tad:TRIADDRAFT_62763"/>
<dbReference type="AlphaFoldDB" id="B3SET0"/>
<dbReference type="InterPro" id="IPR052957">
    <property type="entry name" value="Auxin_embryo_med"/>
</dbReference>
<dbReference type="Proteomes" id="UP000009022">
    <property type="component" value="Unassembled WGS sequence"/>
</dbReference>
<gene>
    <name evidence="2" type="ORF">TRIADDRAFT_62763</name>
</gene>
<sequence length="202" mass="23717">TKSISDDLAEDQPIEQLTSSSIESFIREILVTSPSNFNSYSGDNIFQKIRRFDHHWSGRWGEEFAYRYFKEYYKKKFSSINHEEETSGNYVLAGTYENGKNVTIKVIWCNHSMESGKPMDLQIVIDDYNTYIEVKSTYKSEDMLAKISKNEWRAMRHYAEQYELFCVYNAGKAERVRVRKIKNPAAKLYNGEFVPSAMYLKL</sequence>
<evidence type="ECO:0000259" key="1">
    <source>
        <dbReference type="Pfam" id="PF13020"/>
    </source>
</evidence>
<dbReference type="RefSeq" id="XP_002118749.1">
    <property type="nucleotide sequence ID" value="XM_002118713.1"/>
</dbReference>
<organism evidence="2 3">
    <name type="scientific">Trichoplax adhaerens</name>
    <name type="common">Trichoplax reptans</name>
    <dbReference type="NCBI Taxonomy" id="10228"/>
    <lineage>
        <taxon>Eukaryota</taxon>
        <taxon>Metazoa</taxon>
        <taxon>Placozoa</taxon>
        <taxon>Uniplacotomia</taxon>
        <taxon>Trichoplacea</taxon>
        <taxon>Trichoplacidae</taxon>
        <taxon>Trichoplax</taxon>
    </lineage>
</organism>
<proteinExistence type="predicted"/>
<keyword evidence="3" id="KW-1185">Reference proteome</keyword>